<evidence type="ECO:0000256" key="1">
    <source>
        <dbReference type="SAM" id="Phobius"/>
    </source>
</evidence>
<dbReference type="RefSeq" id="WP_136392603.1">
    <property type="nucleotide sequence ID" value="NZ_SSND01000001.1"/>
</dbReference>
<keyword evidence="3" id="KW-1185">Reference proteome</keyword>
<protein>
    <submittedName>
        <fullName evidence="2">RND transporter</fullName>
    </submittedName>
</protein>
<feature type="transmembrane region" description="Helical" evidence="1">
    <location>
        <begin position="6"/>
        <end position="26"/>
    </location>
</feature>
<proteinExistence type="predicted"/>
<evidence type="ECO:0000313" key="3">
    <source>
        <dbReference type="Proteomes" id="UP000309450"/>
    </source>
</evidence>
<reference evidence="2 3" key="1">
    <citation type="submission" date="2019-04" db="EMBL/GenBank/DDBJ databases">
        <title>Draft genome sequence of Gemmobacter aestuarii sp. nov.</title>
        <authorList>
            <person name="Hameed A."/>
            <person name="Lin S.-Y."/>
            <person name="Shahina M."/>
            <person name="Lai W.-A."/>
            <person name="Young C.-C."/>
        </authorList>
    </citation>
    <scope>NUCLEOTIDE SEQUENCE [LARGE SCALE GENOMIC DNA]</scope>
    <source>
        <strain evidence="2 3">CC-PW-75</strain>
    </source>
</reference>
<name>A0A4S3MS10_9RHOB</name>
<keyword evidence="1" id="KW-1133">Transmembrane helix</keyword>
<dbReference type="Proteomes" id="UP000309450">
    <property type="component" value="Unassembled WGS sequence"/>
</dbReference>
<organism evidence="2 3">
    <name type="scientific">Aliigemmobacter aestuarii</name>
    <dbReference type="NCBI Taxonomy" id="1445661"/>
    <lineage>
        <taxon>Bacteria</taxon>
        <taxon>Pseudomonadati</taxon>
        <taxon>Pseudomonadota</taxon>
        <taxon>Alphaproteobacteria</taxon>
        <taxon>Rhodobacterales</taxon>
        <taxon>Paracoccaceae</taxon>
        <taxon>Aliigemmobacter</taxon>
    </lineage>
</organism>
<dbReference type="AlphaFoldDB" id="A0A4S3MS10"/>
<keyword evidence="1" id="KW-0812">Transmembrane</keyword>
<evidence type="ECO:0000313" key="2">
    <source>
        <dbReference type="EMBL" id="THD84221.1"/>
    </source>
</evidence>
<accession>A0A4S3MS10</accession>
<comment type="caution">
    <text evidence="2">The sequence shown here is derived from an EMBL/GenBank/DDBJ whole genome shotgun (WGS) entry which is preliminary data.</text>
</comment>
<keyword evidence="1" id="KW-0472">Membrane</keyword>
<dbReference type="OrthoDB" id="1467821at2"/>
<sequence length="73" mass="8014">MQFLDSLPLNILILASLTLGLAPFFPEPHIVEKLRMLAQGQLTKPIDIGDLLMHGAPWVLLLAKLARMALVKG</sequence>
<dbReference type="EMBL" id="SSND01000001">
    <property type="protein sequence ID" value="THD84221.1"/>
    <property type="molecule type" value="Genomic_DNA"/>
</dbReference>
<gene>
    <name evidence="2" type="ORF">E7811_00200</name>
</gene>